<evidence type="ECO:0000313" key="2">
    <source>
        <dbReference type="Proteomes" id="UP000183585"/>
    </source>
</evidence>
<organism evidence="1 2">
    <name type="scientific">Micromonospora carbonacea</name>
    <dbReference type="NCBI Taxonomy" id="47853"/>
    <lineage>
        <taxon>Bacteria</taxon>
        <taxon>Bacillati</taxon>
        <taxon>Actinomycetota</taxon>
        <taxon>Actinomycetes</taxon>
        <taxon>Micromonosporales</taxon>
        <taxon>Micromonosporaceae</taxon>
        <taxon>Micromonospora</taxon>
    </lineage>
</organism>
<evidence type="ECO:0000313" key="1">
    <source>
        <dbReference type="EMBL" id="SCF25886.1"/>
    </source>
</evidence>
<gene>
    <name evidence="1" type="ORF">GA0070563_10776</name>
</gene>
<dbReference type="RefSeq" id="WP_256095553.1">
    <property type="nucleotide sequence ID" value="NZ_FMCT01000007.1"/>
</dbReference>
<dbReference type="Proteomes" id="UP000183585">
    <property type="component" value="Unassembled WGS sequence"/>
</dbReference>
<proteinExistence type="predicted"/>
<keyword evidence="2" id="KW-1185">Reference proteome</keyword>
<accession>A0A1C4YZ32</accession>
<protein>
    <submittedName>
        <fullName evidence="1">Uncharacterized protein</fullName>
    </submittedName>
</protein>
<name>A0A1C4YZ32_9ACTN</name>
<sequence length="204" mass="22142">MTTRERATRVSGWPVSWADAGARQEPGGPAAVVTAGTGRRASAAGHYPDAMRYQEVEKAVQQLIDAAGEDELHAFGLATITRLTTADLVDEADEEDLDEDARAALATALETVTTAGAAELRALLDRIDEGTLADGDMDPGLLIVLTALEHWTTFLEEHRRGELYELAIRSLEEVDYRVSAELDDFLADPEMAAEYARIRQSLTA</sequence>
<dbReference type="AlphaFoldDB" id="A0A1C4YZ32"/>
<dbReference type="EMBL" id="FMCT01000007">
    <property type="protein sequence ID" value="SCF25886.1"/>
    <property type="molecule type" value="Genomic_DNA"/>
</dbReference>
<reference evidence="2" key="1">
    <citation type="submission" date="2016-06" db="EMBL/GenBank/DDBJ databases">
        <authorList>
            <person name="Varghese N."/>
            <person name="Submissions Spin"/>
        </authorList>
    </citation>
    <scope>NUCLEOTIDE SEQUENCE [LARGE SCALE GENOMIC DNA]</scope>
    <source>
        <strain evidence="2">DSM 43168</strain>
    </source>
</reference>